<dbReference type="EMBL" id="JABBXH010000001">
    <property type="protein sequence ID" value="NMP30482.1"/>
    <property type="molecule type" value="Genomic_DNA"/>
</dbReference>
<keyword evidence="2" id="KW-0489">Methyltransferase</keyword>
<protein>
    <submittedName>
        <fullName evidence="2">Class I SAM-dependent methyltransferase</fullName>
    </submittedName>
</protein>
<evidence type="ECO:0000313" key="2">
    <source>
        <dbReference type="EMBL" id="NMP30482.1"/>
    </source>
</evidence>
<comment type="caution">
    <text evidence="2">The sequence shown here is derived from an EMBL/GenBank/DDBJ whole genome shotgun (WGS) entry which is preliminary data.</text>
</comment>
<dbReference type="GO" id="GO:0032259">
    <property type="term" value="P:methylation"/>
    <property type="evidence" value="ECO:0007669"/>
    <property type="project" value="UniProtKB-KW"/>
</dbReference>
<dbReference type="CDD" id="cd02440">
    <property type="entry name" value="AdoMet_MTases"/>
    <property type="match status" value="1"/>
</dbReference>
<keyword evidence="2" id="KW-0808">Transferase</keyword>
<dbReference type="RefSeq" id="WP_169073786.1">
    <property type="nucleotide sequence ID" value="NZ_JABBXH010000001.1"/>
</dbReference>
<dbReference type="PANTHER" id="PTHR43464:SF82">
    <property type="entry name" value="METHYLTRANSFERASE DOMAIN-CONTAINING PROTEIN"/>
    <property type="match status" value="1"/>
</dbReference>
<dbReference type="Pfam" id="PF08242">
    <property type="entry name" value="Methyltransf_12"/>
    <property type="match status" value="1"/>
</dbReference>
<accession>A0A7Y0Q663</accession>
<dbReference type="InterPro" id="IPR013217">
    <property type="entry name" value="Methyltransf_12"/>
</dbReference>
<feature type="domain" description="Methyltransferase type 12" evidence="1">
    <location>
        <begin position="54"/>
        <end position="149"/>
    </location>
</feature>
<dbReference type="PANTHER" id="PTHR43464">
    <property type="entry name" value="METHYLTRANSFERASE"/>
    <property type="match status" value="1"/>
</dbReference>
<reference evidence="2 3" key="1">
    <citation type="submission" date="2020-04" db="EMBL/GenBank/DDBJ databases">
        <title>Thalassotalea sp. M1531, isolated from the surface of marine red alga.</title>
        <authorList>
            <person name="Pang L."/>
            <person name="Lu D.-C."/>
        </authorList>
    </citation>
    <scope>NUCLEOTIDE SEQUENCE [LARGE SCALE GENOMIC DNA]</scope>
    <source>
        <strain evidence="2 3">M1531</strain>
    </source>
</reference>
<dbReference type="AlphaFoldDB" id="A0A7Y0Q663"/>
<organism evidence="2 3">
    <name type="scientific">Thalassotalea algicola</name>
    <dbReference type="NCBI Taxonomy" id="2716224"/>
    <lineage>
        <taxon>Bacteria</taxon>
        <taxon>Pseudomonadati</taxon>
        <taxon>Pseudomonadota</taxon>
        <taxon>Gammaproteobacteria</taxon>
        <taxon>Alteromonadales</taxon>
        <taxon>Colwelliaceae</taxon>
        <taxon>Thalassotalea</taxon>
    </lineage>
</organism>
<gene>
    <name evidence="2" type="ORF">HII17_02805</name>
</gene>
<evidence type="ECO:0000313" key="3">
    <source>
        <dbReference type="Proteomes" id="UP000568664"/>
    </source>
</evidence>
<dbReference type="Proteomes" id="UP000568664">
    <property type="component" value="Unassembled WGS sequence"/>
</dbReference>
<dbReference type="GO" id="GO:0008168">
    <property type="term" value="F:methyltransferase activity"/>
    <property type="evidence" value="ECO:0007669"/>
    <property type="project" value="UniProtKB-KW"/>
</dbReference>
<keyword evidence="3" id="KW-1185">Reference proteome</keyword>
<proteinExistence type="predicted"/>
<dbReference type="Gene3D" id="3.40.50.150">
    <property type="entry name" value="Vaccinia Virus protein VP39"/>
    <property type="match status" value="1"/>
</dbReference>
<dbReference type="InterPro" id="IPR029063">
    <property type="entry name" value="SAM-dependent_MTases_sf"/>
</dbReference>
<name>A0A7Y0Q663_9GAMM</name>
<evidence type="ECO:0000259" key="1">
    <source>
        <dbReference type="Pfam" id="PF08242"/>
    </source>
</evidence>
<dbReference type="SUPFAM" id="SSF53335">
    <property type="entry name" value="S-adenosyl-L-methionine-dependent methyltransferases"/>
    <property type="match status" value="1"/>
</dbReference>
<sequence length="257" mass="28995">MSDYLAINQQAWNERTDIHFTSKFYNVDGFLAGKSTLHDIELNQVGNVQGKSLLHLQCHFGLDSLSWARLGARVTGVDLSSIAIAKAQQLAKQACIEAEFVCSDVYQFGEQNKQRYDVVYTSYGVLCWLPCMNKWAETVAKCLKPGGKIHLIEFHPFLDIKFGYDYFHQAEPDIEQEKTYSENAGDTEQTIAVWSHTLSDVISALIDAGIEITQMSEYPYSPYPCFDNMKAVGINQFVMDEQGPIFPMLYSVVGTKK</sequence>